<evidence type="ECO:0000313" key="10">
    <source>
        <dbReference type="Proteomes" id="UP000186309"/>
    </source>
</evidence>
<dbReference type="Pfam" id="PF02321">
    <property type="entry name" value="OEP"/>
    <property type="match status" value="2"/>
</dbReference>
<evidence type="ECO:0000256" key="7">
    <source>
        <dbReference type="ARBA" id="ARBA00023237"/>
    </source>
</evidence>
<gene>
    <name evidence="9" type="ORF">BSF38_04696</name>
</gene>
<evidence type="ECO:0000313" key="9">
    <source>
        <dbReference type="EMBL" id="APW63135.1"/>
    </source>
</evidence>
<dbReference type="GO" id="GO:1990281">
    <property type="term" value="C:efflux pump complex"/>
    <property type="evidence" value="ECO:0007669"/>
    <property type="project" value="TreeGrafter"/>
</dbReference>
<evidence type="ECO:0008006" key="11">
    <source>
        <dbReference type="Google" id="ProtNLM"/>
    </source>
</evidence>
<dbReference type="SUPFAM" id="SSF56954">
    <property type="entry name" value="Outer membrane efflux proteins (OEP)"/>
    <property type="match status" value="1"/>
</dbReference>
<dbReference type="PROSITE" id="PS51257">
    <property type="entry name" value="PROKAR_LIPOPROTEIN"/>
    <property type="match status" value="1"/>
</dbReference>
<keyword evidence="7" id="KW-0998">Cell outer membrane</keyword>
<evidence type="ECO:0000256" key="3">
    <source>
        <dbReference type="ARBA" id="ARBA00022448"/>
    </source>
</evidence>
<sequence length="817" mass="87984">MRLTLRTNRWTHVAVLAAWVSSSGCQRLPYIDQSKSVPHDNMGKMALEDKEVKQADFLTNSLPLQLPKVAKPRTTNDPEAEEIWPMTLQEAIRIGLDNSEVVRVIPFGAQGIPIGGFEPSPLNNGAGGGIAGALGAGTLQSVYDPAIQETQIAQALSVFDTAFTTNLAWGKNTQPFNNAIQGGSLSFAGPKTPIVSIQDTAQFQTGLSKRTATGAQIGIVHNVNWLYQNSTFLVTPSVYTTNLQMTLNQPLMGSAPMPGQAAGPPVGLEANRAPIVIARLNADAAVWRFKAEIMSQVRSIEQQYWSLAQQHVQLWSAERAVELAREIVNREQAELVVGKGTVADVAEAQQRLEQFNLDLVTRTSDVITTERQLRNILGLPPSDNRRIIPVTPPTEARLEPDWESSLAQMVTFQPDIVQQQLLVRVAELQLLIARNQLLPQLNLSVLYQLNGLGQQLDSAEAIMTGATLKALEPVVAAKQRAAGVQAQAGDYNNFRTWQVGFSFQMPLGMRGPLANSRQAQYILLRQRAYLQQVVHQTMHSLARFFLEVDANYKQFKTASRLRAAAAERLAAQRAYYEEGRITIDRFLDAVSQYAQAVAQEAQFKTTYNISIVALEEAKGTLLAYNNIAVAEGPHPRKAYVQARDIQNGHKQLPIKPDGPMYPERETGPLTPNPVNPVTPPGTDPGNTVPPMPAPIGPLGPPPTPLPPFRPAGEPPILSQTPGQAAPTVADKPRIDAATMPTSGAAAPVNNQPPVGGALPTSPPSAAPEAVSPSPAPAPAAVPTSFAQPPSTAAEPAHAVDELPTLPEAIDLPPLPPG</sequence>
<organism evidence="9 10">
    <name type="scientific">Paludisphaera borealis</name>
    <dbReference type="NCBI Taxonomy" id="1387353"/>
    <lineage>
        <taxon>Bacteria</taxon>
        <taxon>Pseudomonadati</taxon>
        <taxon>Planctomycetota</taxon>
        <taxon>Planctomycetia</taxon>
        <taxon>Isosphaerales</taxon>
        <taxon>Isosphaeraceae</taxon>
        <taxon>Paludisphaera</taxon>
    </lineage>
</organism>
<dbReference type="EMBL" id="CP019082">
    <property type="protein sequence ID" value="APW63135.1"/>
    <property type="molecule type" value="Genomic_DNA"/>
</dbReference>
<keyword evidence="4" id="KW-1134">Transmembrane beta strand</keyword>
<dbReference type="Gene3D" id="1.20.1600.10">
    <property type="entry name" value="Outer membrane efflux proteins (OEP)"/>
    <property type="match status" value="1"/>
</dbReference>
<keyword evidence="3" id="KW-0813">Transport</keyword>
<evidence type="ECO:0000256" key="6">
    <source>
        <dbReference type="ARBA" id="ARBA00023136"/>
    </source>
</evidence>
<feature type="region of interest" description="Disordered" evidence="8">
    <location>
        <begin position="650"/>
        <end position="817"/>
    </location>
</feature>
<dbReference type="GO" id="GO:0015562">
    <property type="term" value="F:efflux transmembrane transporter activity"/>
    <property type="evidence" value="ECO:0007669"/>
    <property type="project" value="InterPro"/>
</dbReference>
<evidence type="ECO:0000256" key="2">
    <source>
        <dbReference type="ARBA" id="ARBA00007613"/>
    </source>
</evidence>
<keyword evidence="10" id="KW-1185">Reference proteome</keyword>
<comment type="subcellular location">
    <subcellularLocation>
        <location evidence="1">Cell outer membrane</location>
    </subcellularLocation>
</comment>
<dbReference type="InterPro" id="IPR051906">
    <property type="entry name" value="TolC-like"/>
</dbReference>
<evidence type="ECO:0000256" key="8">
    <source>
        <dbReference type="SAM" id="MobiDB-lite"/>
    </source>
</evidence>
<accession>A0A1U7CW28</accession>
<evidence type="ECO:0000256" key="5">
    <source>
        <dbReference type="ARBA" id="ARBA00022692"/>
    </source>
</evidence>
<name>A0A1U7CW28_9BACT</name>
<dbReference type="PANTHER" id="PTHR30026:SF23">
    <property type="entry name" value="TO APRF-PUTATIVE OUTER MEMBRANE EFFLUX PROTEIN OR SECRETED ALKALINE PHOSPHATASE-RELATED"/>
    <property type="match status" value="1"/>
</dbReference>
<keyword evidence="6" id="KW-0472">Membrane</keyword>
<dbReference type="KEGG" id="pbor:BSF38_04696"/>
<dbReference type="RefSeq" id="WP_083713319.1">
    <property type="nucleotide sequence ID" value="NZ_CP019082.1"/>
</dbReference>
<reference evidence="10" key="1">
    <citation type="submission" date="2016-12" db="EMBL/GenBank/DDBJ databases">
        <title>Comparative genomics of four Isosphaeraceae planctomycetes: a common pool of plasmids and glycoside hydrolase genes.</title>
        <authorList>
            <person name="Ivanova A."/>
        </authorList>
    </citation>
    <scope>NUCLEOTIDE SEQUENCE [LARGE SCALE GENOMIC DNA]</scope>
    <source>
        <strain evidence="10">PX4</strain>
    </source>
</reference>
<dbReference type="STRING" id="1387353.BSF38_04696"/>
<dbReference type="Proteomes" id="UP000186309">
    <property type="component" value="Chromosome"/>
</dbReference>
<protein>
    <recommendedName>
        <fullName evidence="11">Outer membrane efflux protein</fullName>
    </recommendedName>
</protein>
<dbReference type="OrthoDB" id="229865at2"/>
<dbReference type="GO" id="GO:0015288">
    <property type="term" value="F:porin activity"/>
    <property type="evidence" value="ECO:0007669"/>
    <property type="project" value="TreeGrafter"/>
</dbReference>
<dbReference type="PANTHER" id="PTHR30026">
    <property type="entry name" value="OUTER MEMBRANE PROTEIN TOLC"/>
    <property type="match status" value="1"/>
</dbReference>
<dbReference type="InterPro" id="IPR003423">
    <property type="entry name" value="OMP_efflux"/>
</dbReference>
<proteinExistence type="inferred from homology"/>
<dbReference type="AlphaFoldDB" id="A0A1U7CW28"/>
<feature type="compositionally biased region" description="Pro residues" evidence="8">
    <location>
        <begin position="670"/>
        <end position="713"/>
    </location>
</feature>
<evidence type="ECO:0000256" key="4">
    <source>
        <dbReference type="ARBA" id="ARBA00022452"/>
    </source>
</evidence>
<comment type="similarity">
    <text evidence="2">Belongs to the outer membrane factor (OMF) (TC 1.B.17) family.</text>
</comment>
<dbReference type="GO" id="GO:0009279">
    <property type="term" value="C:cell outer membrane"/>
    <property type="evidence" value="ECO:0007669"/>
    <property type="project" value="UniProtKB-SubCell"/>
</dbReference>
<evidence type="ECO:0000256" key="1">
    <source>
        <dbReference type="ARBA" id="ARBA00004442"/>
    </source>
</evidence>
<keyword evidence="5" id="KW-0812">Transmembrane</keyword>